<protein>
    <recommendedName>
        <fullName evidence="4">Type I restriction modification DNA specificity domain-containing protein</fullName>
    </recommendedName>
</protein>
<dbReference type="GO" id="GO:0009307">
    <property type="term" value="P:DNA restriction-modification system"/>
    <property type="evidence" value="ECO:0007669"/>
    <property type="project" value="UniProtKB-KW"/>
</dbReference>
<dbReference type="InterPro" id="IPR044946">
    <property type="entry name" value="Restrct_endonuc_typeI_TRD_sf"/>
</dbReference>
<evidence type="ECO:0000256" key="3">
    <source>
        <dbReference type="ARBA" id="ARBA00023125"/>
    </source>
</evidence>
<name>A0A3G7UG75_9PSED</name>
<keyword evidence="2" id="KW-0680">Restriction system</keyword>
<proteinExistence type="inferred from homology"/>
<sequence length="195" mass="21478">MVATEVLSHIAYVTLGQTFRERAETDSPESGVKLIQIKDIREGGVNDLNSLPYADIEPTKLKIKLVNGDLLLPLRGARTEAMIFRGECGDVTTTNQVAIIRPRQEERIKLEYLHWFFNSAMGGATLDSIRTAASIPNISIKNLLAISLPVPSLEEQEKIVAIYRNWCAQKKVLNGLMANGERLMASVAQKMLGGG</sequence>
<gene>
    <name evidence="5" type="ORF">C4K03_5435</name>
</gene>
<dbReference type="SUPFAM" id="SSF116734">
    <property type="entry name" value="DNA methylase specificity domain"/>
    <property type="match status" value="1"/>
</dbReference>
<dbReference type="Proteomes" id="UP000268696">
    <property type="component" value="Chromosome"/>
</dbReference>
<feature type="domain" description="Type I restriction modification DNA specificity" evidence="4">
    <location>
        <begin position="67"/>
        <end position="162"/>
    </location>
</feature>
<evidence type="ECO:0000313" key="5">
    <source>
        <dbReference type="EMBL" id="AZE57552.1"/>
    </source>
</evidence>
<evidence type="ECO:0000256" key="1">
    <source>
        <dbReference type="ARBA" id="ARBA00010923"/>
    </source>
</evidence>
<evidence type="ECO:0000259" key="4">
    <source>
        <dbReference type="Pfam" id="PF01420"/>
    </source>
</evidence>
<reference evidence="5 6" key="1">
    <citation type="submission" date="2018-03" db="EMBL/GenBank/DDBJ databases">
        <title>Diversity of phytobeneficial traits revealed by whole-genome analysis of worldwide-isolated phenazine-producing Pseudomonas spp.</title>
        <authorList>
            <person name="Biessy A."/>
            <person name="Novinscak A."/>
            <person name="Blom J."/>
            <person name="Leger G."/>
            <person name="Thomashow L.S."/>
            <person name="Cazorla F.M."/>
            <person name="Josic D."/>
            <person name="Filion M."/>
        </authorList>
    </citation>
    <scope>NUCLEOTIDE SEQUENCE [LARGE SCALE GENOMIC DNA]</scope>
    <source>
        <strain evidence="5 6">30B</strain>
    </source>
</reference>
<dbReference type="GO" id="GO:0003677">
    <property type="term" value="F:DNA binding"/>
    <property type="evidence" value="ECO:0007669"/>
    <property type="project" value="UniProtKB-KW"/>
</dbReference>
<dbReference type="PANTHER" id="PTHR30408">
    <property type="entry name" value="TYPE-1 RESTRICTION ENZYME ECOKI SPECIFICITY PROTEIN"/>
    <property type="match status" value="1"/>
</dbReference>
<accession>A0A3G7UG75</accession>
<dbReference type="AlphaFoldDB" id="A0A3G7UG75"/>
<dbReference type="Gene3D" id="3.90.220.20">
    <property type="entry name" value="DNA methylase specificity domains"/>
    <property type="match status" value="1"/>
</dbReference>
<dbReference type="InterPro" id="IPR052021">
    <property type="entry name" value="Type-I_RS_S_subunit"/>
</dbReference>
<evidence type="ECO:0000313" key="6">
    <source>
        <dbReference type="Proteomes" id="UP000268696"/>
    </source>
</evidence>
<organism evidence="5 6">
    <name type="scientific">Pseudomonas synxantha</name>
    <dbReference type="NCBI Taxonomy" id="47883"/>
    <lineage>
        <taxon>Bacteria</taxon>
        <taxon>Pseudomonadati</taxon>
        <taxon>Pseudomonadota</taxon>
        <taxon>Gammaproteobacteria</taxon>
        <taxon>Pseudomonadales</taxon>
        <taxon>Pseudomonadaceae</taxon>
        <taxon>Pseudomonas</taxon>
    </lineage>
</organism>
<dbReference type="EMBL" id="CP027754">
    <property type="protein sequence ID" value="AZE57552.1"/>
    <property type="molecule type" value="Genomic_DNA"/>
</dbReference>
<comment type="similarity">
    <text evidence="1">Belongs to the type-I restriction system S methylase family.</text>
</comment>
<keyword evidence="3" id="KW-0238">DNA-binding</keyword>
<evidence type="ECO:0000256" key="2">
    <source>
        <dbReference type="ARBA" id="ARBA00022747"/>
    </source>
</evidence>
<dbReference type="InterPro" id="IPR000055">
    <property type="entry name" value="Restrct_endonuc_typeI_TRD"/>
</dbReference>
<dbReference type="Pfam" id="PF01420">
    <property type="entry name" value="Methylase_S"/>
    <property type="match status" value="1"/>
</dbReference>
<dbReference type="PANTHER" id="PTHR30408:SF12">
    <property type="entry name" value="TYPE I RESTRICTION ENZYME MJAVIII SPECIFICITY SUBUNIT"/>
    <property type="match status" value="1"/>
</dbReference>